<proteinExistence type="predicted"/>
<evidence type="ECO:0000256" key="1">
    <source>
        <dbReference type="ARBA" id="ARBA00004123"/>
    </source>
</evidence>
<evidence type="ECO:0000256" key="4">
    <source>
        <dbReference type="ARBA" id="ARBA00022833"/>
    </source>
</evidence>
<evidence type="ECO:0000256" key="3">
    <source>
        <dbReference type="ARBA" id="ARBA00022771"/>
    </source>
</evidence>
<accession>H2KSQ7</accession>
<protein>
    <submittedName>
        <fullName evidence="10">Zinc finger protein 143</fullName>
    </submittedName>
</protein>
<evidence type="ECO:0000313" key="10">
    <source>
        <dbReference type="EMBL" id="GAA42158.1"/>
    </source>
</evidence>
<dbReference type="PROSITE" id="PS50157">
    <property type="entry name" value="ZINC_FINGER_C2H2_2"/>
    <property type="match status" value="3"/>
</dbReference>
<evidence type="ECO:0000256" key="5">
    <source>
        <dbReference type="ARBA" id="ARBA00023015"/>
    </source>
</evidence>
<comment type="subcellular location">
    <subcellularLocation>
        <location evidence="1">Nucleus</location>
    </subcellularLocation>
</comment>
<evidence type="ECO:0000256" key="2">
    <source>
        <dbReference type="ARBA" id="ARBA00022723"/>
    </source>
</evidence>
<feature type="domain" description="C2H2-type" evidence="9">
    <location>
        <begin position="223"/>
        <end position="252"/>
    </location>
</feature>
<keyword evidence="7" id="KW-0539">Nucleus</keyword>
<keyword evidence="11" id="KW-1185">Reference proteome</keyword>
<name>H2KSQ7_CLOSI</name>
<dbReference type="GO" id="GO:0005634">
    <property type="term" value="C:nucleus"/>
    <property type="evidence" value="ECO:0007669"/>
    <property type="project" value="UniProtKB-SubCell"/>
</dbReference>
<keyword evidence="6" id="KW-0804">Transcription</keyword>
<dbReference type="PROSITE" id="PS00028">
    <property type="entry name" value="ZINC_FINGER_C2H2_1"/>
    <property type="match status" value="5"/>
</dbReference>
<keyword evidence="5" id="KW-0805">Transcription regulation</keyword>
<evidence type="ECO:0000256" key="8">
    <source>
        <dbReference type="PROSITE-ProRule" id="PRU00042"/>
    </source>
</evidence>
<dbReference type="Gene3D" id="3.30.160.60">
    <property type="entry name" value="Classic Zinc Finger"/>
    <property type="match status" value="3"/>
</dbReference>
<evidence type="ECO:0000259" key="9">
    <source>
        <dbReference type="PROSITE" id="PS50157"/>
    </source>
</evidence>
<dbReference type="EMBL" id="DF143463">
    <property type="protein sequence ID" value="GAA42158.1"/>
    <property type="molecule type" value="Genomic_DNA"/>
</dbReference>
<reference evidence="10" key="1">
    <citation type="journal article" date="2011" name="Genome Biol.">
        <title>The draft genome of the carcinogenic human liver fluke Clonorchis sinensis.</title>
        <authorList>
            <person name="Wang X."/>
            <person name="Chen W."/>
            <person name="Huang Y."/>
            <person name="Sun J."/>
            <person name="Men J."/>
            <person name="Liu H."/>
            <person name="Luo F."/>
            <person name="Guo L."/>
            <person name="Lv X."/>
            <person name="Deng C."/>
            <person name="Zhou C."/>
            <person name="Fan Y."/>
            <person name="Li X."/>
            <person name="Huang L."/>
            <person name="Hu Y."/>
            <person name="Liang C."/>
            <person name="Hu X."/>
            <person name="Xu J."/>
            <person name="Yu X."/>
        </authorList>
    </citation>
    <scope>NUCLEOTIDE SEQUENCE [LARGE SCALE GENOMIC DNA]</scope>
    <source>
        <strain evidence="10">Henan</strain>
    </source>
</reference>
<dbReference type="AlphaFoldDB" id="H2KSQ7"/>
<feature type="domain" description="C2H2-type" evidence="9">
    <location>
        <begin position="253"/>
        <end position="282"/>
    </location>
</feature>
<keyword evidence="2" id="KW-0479">Metal-binding</keyword>
<keyword evidence="3 8" id="KW-0863">Zinc-finger</keyword>
<feature type="domain" description="C2H2-type" evidence="9">
    <location>
        <begin position="159"/>
        <end position="188"/>
    </location>
</feature>
<dbReference type="InterPro" id="IPR036236">
    <property type="entry name" value="Znf_C2H2_sf"/>
</dbReference>
<gene>
    <name evidence="10" type="ORF">CLF_109949</name>
</gene>
<evidence type="ECO:0000256" key="6">
    <source>
        <dbReference type="ARBA" id="ARBA00023163"/>
    </source>
</evidence>
<organism evidence="10 11">
    <name type="scientific">Clonorchis sinensis</name>
    <name type="common">Chinese liver fluke</name>
    <dbReference type="NCBI Taxonomy" id="79923"/>
    <lineage>
        <taxon>Eukaryota</taxon>
        <taxon>Metazoa</taxon>
        <taxon>Spiralia</taxon>
        <taxon>Lophotrochozoa</taxon>
        <taxon>Platyhelminthes</taxon>
        <taxon>Trematoda</taxon>
        <taxon>Digenea</taxon>
        <taxon>Opisthorchiida</taxon>
        <taxon>Opisthorchiata</taxon>
        <taxon>Opisthorchiidae</taxon>
        <taxon>Clonorchis</taxon>
    </lineage>
</organism>
<dbReference type="SUPFAM" id="SSF57667">
    <property type="entry name" value="beta-beta-alpha zinc fingers"/>
    <property type="match status" value="2"/>
</dbReference>
<reference key="2">
    <citation type="submission" date="2011-10" db="EMBL/GenBank/DDBJ databases">
        <title>The genome and transcriptome sequence of Clonorchis sinensis provide insights into the carcinogenic liver fluke.</title>
        <authorList>
            <person name="Wang X."/>
            <person name="Huang Y."/>
            <person name="Chen W."/>
            <person name="Liu H."/>
            <person name="Guo L."/>
            <person name="Chen Y."/>
            <person name="Luo F."/>
            <person name="Zhou W."/>
            <person name="Sun J."/>
            <person name="Mao Q."/>
            <person name="Liang P."/>
            <person name="Zhou C."/>
            <person name="Tian Y."/>
            <person name="Men J."/>
            <person name="Lv X."/>
            <person name="Huang L."/>
            <person name="Zhou J."/>
            <person name="Hu Y."/>
            <person name="Li R."/>
            <person name="Zhang F."/>
            <person name="Lei H."/>
            <person name="Li X."/>
            <person name="Hu X."/>
            <person name="Liang C."/>
            <person name="Xu J."/>
            <person name="Wu Z."/>
            <person name="Yu X."/>
        </authorList>
    </citation>
    <scope>NUCLEOTIDE SEQUENCE</scope>
    <source>
        <strain>Henan</strain>
    </source>
</reference>
<dbReference type="Proteomes" id="UP000008909">
    <property type="component" value="Unassembled WGS sequence"/>
</dbReference>
<dbReference type="GO" id="GO:0006357">
    <property type="term" value="P:regulation of transcription by RNA polymerase II"/>
    <property type="evidence" value="ECO:0007669"/>
    <property type="project" value="TreeGrafter"/>
</dbReference>
<dbReference type="InterPro" id="IPR013087">
    <property type="entry name" value="Znf_C2H2_type"/>
</dbReference>
<dbReference type="PANTHER" id="PTHR46179:SF13">
    <property type="entry name" value="C2H2-TYPE DOMAIN-CONTAINING PROTEIN"/>
    <property type="match status" value="1"/>
</dbReference>
<evidence type="ECO:0000256" key="7">
    <source>
        <dbReference type="ARBA" id="ARBA00023242"/>
    </source>
</evidence>
<sequence>MVDPPMHVLQSEYQDDHSLPVSGDVLRPDPEFPSHACQTKHESLSSVKVVSPMEKTHLYDNLLAYNGRGSSDDCASTSEEQDLFDPVGQKALTAQPQPGLAKLYCCIHPGCGYILDNMTSFRNHVATHTKRLSTSNFLKCKKTHFRSQQLHPCNAGRDFKCEHPGCGRTFQTDHHLRLHQVVHRTVSPVQCDYPGCFRRFLSVPGMIRHKEVHHGVIQPRQRLTCTYPGCGRTFASGNSLRQHHNVHSKERVYACDYPSCGYQSLYQNSLDRHKETHKSKQDRLQYRCRYPTCSVAYICKSMVEVHERKRHGAPLLMCQFPGCSKGFTTWAKRSRHHGVHRRRLEKKVISTVQKFNNHFSSASITLDPITESEFPESLAGLCPTFV</sequence>
<dbReference type="SMART" id="SM00355">
    <property type="entry name" value="ZnF_C2H2"/>
    <property type="match status" value="7"/>
</dbReference>
<dbReference type="InterPro" id="IPR051061">
    <property type="entry name" value="Zinc_finger_trans_reg"/>
</dbReference>
<dbReference type="GO" id="GO:0008270">
    <property type="term" value="F:zinc ion binding"/>
    <property type="evidence" value="ECO:0007669"/>
    <property type="project" value="UniProtKB-KW"/>
</dbReference>
<dbReference type="PANTHER" id="PTHR46179">
    <property type="entry name" value="ZINC FINGER PROTEIN"/>
    <property type="match status" value="1"/>
</dbReference>
<evidence type="ECO:0000313" key="11">
    <source>
        <dbReference type="Proteomes" id="UP000008909"/>
    </source>
</evidence>
<keyword evidence="4" id="KW-0862">Zinc</keyword>